<evidence type="ECO:0000313" key="3">
    <source>
        <dbReference type="Proteomes" id="UP000299102"/>
    </source>
</evidence>
<name>A0A4C1W425_EUMVA</name>
<dbReference type="SUPFAM" id="SSF56672">
    <property type="entry name" value="DNA/RNA polymerases"/>
    <property type="match status" value="1"/>
</dbReference>
<dbReference type="Proteomes" id="UP000299102">
    <property type="component" value="Unassembled WGS sequence"/>
</dbReference>
<sequence>MLIPRSQLGKTPAVVTRDEIKNRRRSSTNIEHDDTIIHHKYPPQSPYEVVQPPDVPAKKSSHTSPHRTPHNRNTSAGSPNLFIEQDNWHLLASDSGSRTQPAASRTLFRMGSTRHSHKKPRATCAFLHHIAEDKIEEIARRYFHIDSLGVQPRQPCSDSEKITLKILEENTTKRPTEIKLDRQPTLKNSYEKQIGELLDKGYAEIATTPPKTGRTWCLPHFVVVHPTEPGKVRVMFDAAACSGRTSLNDHLLPSPELLQSLPGVLTKFRQHEIDVAADVQEMFLRIGL</sequence>
<dbReference type="GO" id="GO:0071897">
    <property type="term" value="P:DNA biosynthetic process"/>
    <property type="evidence" value="ECO:0007669"/>
    <property type="project" value="UniProtKB-ARBA"/>
</dbReference>
<proteinExistence type="predicted"/>
<accession>A0A4C1W425</accession>
<gene>
    <name evidence="2" type="ORF">EVAR_84415_1</name>
</gene>
<dbReference type="AlphaFoldDB" id="A0A4C1W425"/>
<reference evidence="2 3" key="1">
    <citation type="journal article" date="2019" name="Commun. Biol.">
        <title>The bagworm genome reveals a unique fibroin gene that provides high tensile strength.</title>
        <authorList>
            <person name="Kono N."/>
            <person name="Nakamura H."/>
            <person name="Ohtoshi R."/>
            <person name="Tomita M."/>
            <person name="Numata K."/>
            <person name="Arakawa K."/>
        </authorList>
    </citation>
    <scope>NUCLEOTIDE SEQUENCE [LARGE SCALE GENOMIC DNA]</scope>
</reference>
<keyword evidence="3" id="KW-1185">Reference proteome</keyword>
<feature type="region of interest" description="Disordered" evidence="1">
    <location>
        <begin position="1"/>
        <end position="80"/>
    </location>
</feature>
<dbReference type="PANTHER" id="PTHR47331:SF1">
    <property type="entry name" value="GAG-LIKE PROTEIN"/>
    <property type="match status" value="1"/>
</dbReference>
<comment type="caution">
    <text evidence="2">The sequence shown here is derived from an EMBL/GenBank/DDBJ whole genome shotgun (WGS) entry which is preliminary data.</text>
</comment>
<dbReference type="EMBL" id="BGZK01000461">
    <property type="protein sequence ID" value="GBP44924.1"/>
    <property type="molecule type" value="Genomic_DNA"/>
</dbReference>
<evidence type="ECO:0000256" key="1">
    <source>
        <dbReference type="SAM" id="MobiDB-lite"/>
    </source>
</evidence>
<dbReference type="PANTHER" id="PTHR47331">
    <property type="entry name" value="PHD-TYPE DOMAIN-CONTAINING PROTEIN"/>
    <property type="match status" value="1"/>
</dbReference>
<dbReference type="InterPro" id="IPR043502">
    <property type="entry name" value="DNA/RNA_pol_sf"/>
</dbReference>
<dbReference type="OrthoDB" id="6434680at2759"/>
<protein>
    <submittedName>
        <fullName evidence="2">Uncharacterized protein</fullName>
    </submittedName>
</protein>
<feature type="compositionally biased region" description="Basic residues" evidence="1">
    <location>
        <begin position="59"/>
        <end position="70"/>
    </location>
</feature>
<dbReference type="STRING" id="151549.A0A4C1W425"/>
<evidence type="ECO:0000313" key="2">
    <source>
        <dbReference type="EMBL" id="GBP44924.1"/>
    </source>
</evidence>
<organism evidence="2 3">
    <name type="scientific">Eumeta variegata</name>
    <name type="common">Bagworm moth</name>
    <name type="synonym">Eumeta japonica</name>
    <dbReference type="NCBI Taxonomy" id="151549"/>
    <lineage>
        <taxon>Eukaryota</taxon>
        <taxon>Metazoa</taxon>
        <taxon>Ecdysozoa</taxon>
        <taxon>Arthropoda</taxon>
        <taxon>Hexapoda</taxon>
        <taxon>Insecta</taxon>
        <taxon>Pterygota</taxon>
        <taxon>Neoptera</taxon>
        <taxon>Endopterygota</taxon>
        <taxon>Lepidoptera</taxon>
        <taxon>Glossata</taxon>
        <taxon>Ditrysia</taxon>
        <taxon>Tineoidea</taxon>
        <taxon>Psychidae</taxon>
        <taxon>Oiketicinae</taxon>
        <taxon>Eumeta</taxon>
    </lineage>
</organism>